<dbReference type="InterPro" id="IPR050166">
    <property type="entry name" value="ABC_transporter_ATP-bind"/>
</dbReference>
<dbReference type="RefSeq" id="WP_310537199.1">
    <property type="nucleotide sequence ID" value="NZ_BAAAOC010000001.1"/>
</dbReference>
<dbReference type="InterPro" id="IPR027417">
    <property type="entry name" value="P-loop_NTPase"/>
</dbReference>
<evidence type="ECO:0000313" key="5">
    <source>
        <dbReference type="EMBL" id="MDR5711818.1"/>
    </source>
</evidence>
<comment type="caution">
    <text evidence="5">The sequence shown here is derived from an EMBL/GenBank/DDBJ whole genome shotgun (WGS) entry which is preliminary data.</text>
</comment>
<reference evidence="6" key="1">
    <citation type="submission" date="2023-07" db="EMBL/GenBank/DDBJ databases">
        <title>Description of three actinobacteria isolated from air of manufacturing shop in a pharmaceutical factory.</title>
        <authorList>
            <person name="Zhang D.-F."/>
        </authorList>
    </citation>
    <scope>NUCLEOTIDE SEQUENCE [LARGE SCALE GENOMIC DNA]</scope>
    <source>
        <strain evidence="6">CCTCC AB 207010</strain>
    </source>
</reference>
<dbReference type="Gene3D" id="3.40.50.300">
    <property type="entry name" value="P-loop containing nucleotide triphosphate hydrolases"/>
    <property type="match status" value="1"/>
</dbReference>
<accession>A0ABU1FT83</accession>
<organism evidence="5 6">
    <name type="scientific">Nesterenkonia flava</name>
    <dbReference type="NCBI Taxonomy" id="469799"/>
    <lineage>
        <taxon>Bacteria</taxon>
        <taxon>Bacillati</taxon>
        <taxon>Actinomycetota</taxon>
        <taxon>Actinomycetes</taxon>
        <taxon>Micrococcales</taxon>
        <taxon>Micrococcaceae</taxon>
        <taxon>Nesterenkonia</taxon>
    </lineage>
</organism>
<dbReference type="PANTHER" id="PTHR42788:SF20">
    <property type="entry name" value="ABC TRANSPORTER ATP-BINDING PROTEIN"/>
    <property type="match status" value="1"/>
</dbReference>
<name>A0ABU1FT83_9MICC</name>
<dbReference type="Proteomes" id="UP001260872">
    <property type="component" value="Unassembled WGS sequence"/>
</dbReference>
<evidence type="ECO:0000313" key="6">
    <source>
        <dbReference type="Proteomes" id="UP001260872"/>
    </source>
</evidence>
<dbReference type="PROSITE" id="PS50893">
    <property type="entry name" value="ABC_TRANSPORTER_2"/>
    <property type="match status" value="1"/>
</dbReference>
<sequence>MTDAAATGLSAENVERTFESRGSSVQALENVSFTASPGSFTALIGPSGCGKSTLLRMFAGLDDPTSGRISVLGQDPHEVQQNHQIGVAFQDSALLPWRTVETNIALPLQVAGQKIDKKAIADLIELTGLTGFEKARPSQLSGGMRQRVAIARSLVLEPDVLLLDEPFGALDDMTRQHMNIELQRIWTERPTTTLLVTHNLDEAVFLSDQVIVMAARPGRITRKITVELERPRQPEVQHSEEFHRYHTELSQELFASRKASTSP</sequence>
<keyword evidence="6" id="KW-1185">Reference proteome</keyword>
<dbReference type="Pfam" id="PF00005">
    <property type="entry name" value="ABC_tran"/>
    <property type="match status" value="1"/>
</dbReference>
<dbReference type="GO" id="GO:0005524">
    <property type="term" value="F:ATP binding"/>
    <property type="evidence" value="ECO:0007669"/>
    <property type="project" value="UniProtKB-KW"/>
</dbReference>
<dbReference type="PANTHER" id="PTHR42788">
    <property type="entry name" value="TAURINE IMPORT ATP-BINDING PROTEIN-RELATED"/>
    <property type="match status" value="1"/>
</dbReference>
<dbReference type="EMBL" id="JAVKGT010000014">
    <property type="protein sequence ID" value="MDR5711818.1"/>
    <property type="molecule type" value="Genomic_DNA"/>
</dbReference>
<evidence type="ECO:0000256" key="2">
    <source>
        <dbReference type="ARBA" id="ARBA00022741"/>
    </source>
</evidence>
<dbReference type="InterPro" id="IPR003439">
    <property type="entry name" value="ABC_transporter-like_ATP-bd"/>
</dbReference>
<feature type="domain" description="ABC transporter" evidence="4">
    <location>
        <begin position="9"/>
        <end position="240"/>
    </location>
</feature>
<keyword evidence="1" id="KW-0813">Transport</keyword>
<proteinExistence type="predicted"/>
<keyword evidence="3 5" id="KW-0067">ATP-binding</keyword>
<keyword evidence="2" id="KW-0547">Nucleotide-binding</keyword>
<dbReference type="InterPro" id="IPR017871">
    <property type="entry name" value="ABC_transporter-like_CS"/>
</dbReference>
<evidence type="ECO:0000259" key="4">
    <source>
        <dbReference type="PROSITE" id="PS50893"/>
    </source>
</evidence>
<dbReference type="InterPro" id="IPR003593">
    <property type="entry name" value="AAA+_ATPase"/>
</dbReference>
<dbReference type="SMART" id="SM00382">
    <property type="entry name" value="AAA"/>
    <property type="match status" value="1"/>
</dbReference>
<dbReference type="CDD" id="cd03293">
    <property type="entry name" value="ABC_NrtD_SsuB_transporters"/>
    <property type="match status" value="1"/>
</dbReference>
<dbReference type="SUPFAM" id="SSF52540">
    <property type="entry name" value="P-loop containing nucleoside triphosphate hydrolases"/>
    <property type="match status" value="1"/>
</dbReference>
<gene>
    <name evidence="5" type="ORF">RH857_06680</name>
</gene>
<evidence type="ECO:0000256" key="1">
    <source>
        <dbReference type="ARBA" id="ARBA00022448"/>
    </source>
</evidence>
<protein>
    <submittedName>
        <fullName evidence="5">ABC transporter ATP-binding protein</fullName>
    </submittedName>
</protein>
<evidence type="ECO:0000256" key="3">
    <source>
        <dbReference type="ARBA" id="ARBA00022840"/>
    </source>
</evidence>
<dbReference type="PROSITE" id="PS00211">
    <property type="entry name" value="ABC_TRANSPORTER_1"/>
    <property type="match status" value="1"/>
</dbReference>